<proteinExistence type="predicted"/>
<dbReference type="Proteomes" id="UP000823388">
    <property type="component" value="Chromosome 6N"/>
</dbReference>
<name>A0A8T0QWF0_PANVG</name>
<evidence type="ECO:0000313" key="2">
    <source>
        <dbReference type="Proteomes" id="UP000823388"/>
    </source>
</evidence>
<evidence type="ECO:0000313" key="1">
    <source>
        <dbReference type="EMBL" id="KAG2577587.1"/>
    </source>
</evidence>
<dbReference type="AlphaFoldDB" id="A0A8T0QWF0"/>
<organism evidence="1 2">
    <name type="scientific">Panicum virgatum</name>
    <name type="common">Blackwell switchgrass</name>
    <dbReference type="NCBI Taxonomy" id="38727"/>
    <lineage>
        <taxon>Eukaryota</taxon>
        <taxon>Viridiplantae</taxon>
        <taxon>Streptophyta</taxon>
        <taxon>Embryophyta</taxon>
        <taxon>Tracheophyta</taxon>
        <taxon>Spermatophyta</taxon>
        <taxon>Magnoliopsida</taxon>
        <taxon>Liliopsida</taxon>
        <taxon>Poales</taxon>
        <taxon>Poaceae</taxon>
        <taxon>PACMAD clade</taxon>
        <taxon>Panicoideae</taxon>
        <taxon>Panicodae</taxon>
        <taxon>Paniceae</taxon>
        <taxon>Panicinae</taxon>
        <taxon>Panicum</taxon>
        <taxon>Panicum sect. Hiantes</taxon>
    </lineage>
</organism>
<accession>A0A8T0QWF0</accession>
<protein>
    <submittedName>
        <fullName evidence="1">Uncharacterized protein</fullName>
    </submittedName>
</protein>
<dbReference type="EMBL" id="CM029048">
    <property type="protein sequence ID" value="KAG2577587.1"/>
    <property type="molecule type" value="Genomic_DNA"/>
</dbReference>
<keyword evidence="2" id="KW-1185">Reference proteome</keyword>
<comment type="caution">
    <text evidence="1">The sequence shown here is derived from an EMBL/GenBank/DDBJ whole genome shotgun (WGS) entry which is preliminary data.</text>
</comment>
<reference evidence="1 2" key="1">
    <citation type="submission" date="2020-05" db="EMBL/GenBank/DDBJ databases">
        <title>WGS assembly of Panicum virgatum.</title>
        <authorList>
            <person name="Lovell J.T."/>
            <person name="Jenkins J."/>
            <person name="Shu S."/>
            <person name="Juenger T.E."/>
            <person name="Schmutz J."/>
        </authorList>
    </citation>
    <scope>NUCLEOTIDE SEQUENCE [LARGE SCALE GENOMIC DNA]</scope>
    <source>
        <strain evidence="2">cv. AP13</strain>
    </source>
</reference>
<sequence length="46" mass="5108">MASYLRSPLLSESRCRQLVRSATSAPAVGPNLYLIHLVMDGENQYV</sequence>
<gene>
    <name evidence="1" type="ORF">PVAP13_6NG197600</name>
</gene>